<feature type="transmembrane region" description="Helical" evidence="1">
    <location>
        <begin position="7"/>
        <end position="25"/>
    </location>
</feature>
<keyword evidence="1" id="KW-0812">Transmembrane</keyword>
<keyword evidence="1" id="KW-1133">Transmembrane helix</keyword>
<sequence length="129" mass="15091">MEVLLRNLKIFLIGAFGYGLMETFFRGGTHWTMLVTGGVCFVILYYINSKNENAPLWKKCLVGALIITTIEFAVGCIVNLWLGWNVWDYSRYPFNIFGQICLAFTFLWFLLCIPLAYFTRFIHIRQNRI</sequence>
<dbReference type="InterPro" id="IPR010540">
    <property type="entry name" value="CmpB_TMEM229"/>
</dbReference>
<protein>
    <recommendedName>
        <fullName evidence="4">ABC-transporter type IV</fullName>
    </recommendedName>
</protein>
<feature type="transmembrane region" description="Helical" evidence="1">
    <location>
        <begin position="96"/>
        <end position="118"/>
    </location>
</feature>
<evidence type="ECO:0000313" key="3">
    <source>
        <dbReference type="Proteomes" id="UP000675664"/>
    </source>
</evidence>
<evidence type="ECO:0000256" key="1">
    <source>
        <dbReference type="SAM" id="Phobius"/>
    </source>
</evidence>
<dbReference type="Proteomes" id="UP000675664">
    <property type="component" value="Unassembled WGS sequence"/>
</dbReference>
<accession>A0A8J7W1F9</accession>
<organism evidence="2 3">
    <name type="scientific">Sinanaerobacter chloroacetimidivorans</name>
    <dbReference type="NCBI Taxonomy" id="2818044"/>
    <lineage>
        <taxon>Bacteria</taxon>
        <taxon>Bacillati</taxon>
        <taxon>Bacillota</taxon>
        <taxon>Clostridia</taxon>
        <taxon>Peptostreptococcales</taxon>
        <taxon>Anaerovoracaceae</taxon>
        <taxon>Sinanaerobacter</taxon>
    </lineage>
</organism>
<reference evidence="2" key="1">
    <citation type="submission" date="2021-04" db="EMBL/GenBank/DDBJ databases">
        <title>Sinoanaerobacter chloroacetimidivorans sp. nov., an obligate anaerobic bacterium isolated from anaerobic sludge.</title>
        <authorList>
            <person name="Bao Y."/>
        </authorList>
    </citation>
    <scope>NUCLEOTIDE SEQUENCE</scope>
    <source>
        <strain evidence="2">BAD-6</strain>
    </source>
</reference>
<comment type="caution">
    <text evidence="2">The sequence shown here is derived from an EMBL/GenBank/DDBJ whole genome shotgun (WGS) entry which is preliminary data.</text>
</comment>
<dbReference type="Pfam" id="PF06541">
    <property type="entry name" value="ABC_trans_CmpB"/>
    <property type="match status" value="1"/>
</dbReference>
<feature type="transmembrane region" description="Helical" evidence="1">
    <location>
        <begin position="60"/>
        <end position="84"/>
    </location>
</feature>
<keyword evidence="3" id="KW-1185">Reference proteome</keyword>
<evidence type="ECO:0000313" key="2">
    <source>
        <dbReference type="EMBL" id="MBR0599072.1"/>
    </source>
</evidence>
<name>A0A8J7W1F9_9FIRM</name>
<gene>
    <name evidence="2" type="ORF">KCX82_14375</name>
</gene>
<proteinExistence type="predicted"/>
<dbReference type="EMBL" id="JAGSND010000010">
    <property type="protein sequence ID" value="MBR0599072.1"/>
    <property type="molecule type" value="Genomic_DNA"/>
</dbReference>
<keyword evidence="1" id="KW-0472">Membrane</keyword>
<evidence type="ECO:0008006" key="4">
    <source>
        <dbReference type="Google" id="ProtNLM"/>
    </source>
</evidence>
<dbReference type="AlphaFoldDB" id="A0A8J7W1F9"/>
<reference evidence="2" key="2">
    <citation type="submission" date="2021-04" db="EMBL/GenBank/DDBJ databases">
        <authorList>
            <person name="Liu J."/>
        </authorList>
    </citation>
    <scope>NUCLEOTIDE SEQUENCE</scope>
    <source>
        <strain evidence="2">BAD-6</strain>
    </source>
</reference>
<feature type="transmembrane region" description="Helical" evidence="1">
    <location>
        <begin position="31"/>
        <end position="48"/>
    </location>
</feature>
<dbReference type="RefSeq" id="WP_227019206.1">
    <property type="nucleotide sequence ID" value="NZ_JAGSND010000010.1"/>
</dbReference>